<evidence type="ECO:0000313" key="5">
    <source>
        <dbReference type="EMBL" id="NIH56455.1"/>
    </source>
</evidence>
<sequence>MPEQFSINVTLDDEGIGIVEWSGHTDQKTLDEALSLAADDALIAQGAHRLEVQVPAWDRMAVRALHNARFRREGVRRRAIRDDSGELADVLCYARLAVDQVYGPAGFTGVMDSVLPKHRVIGHVLFRDEQGRVLLAETTYKTDWELPGGVVEPDEPPRVGAEREIVEELGIHVQLSQPLVVDWMPPYLGWGDAVEFIFDGGVLDEATRARMRLPETEIRAFHWVEPDDVAPHVYSLSARRLARLLTWSDADGARAFYTEDGREVEASDPSGS</sequence>
<comment type="caution">
    <text evidence="5">The sequence shown here is derived from an EMBL/GenBank/DDBJ whole genome shotgun (WGS) entry which is preliminary data.</text>
</comment>
<dbReference type="PANTHER" id="PTHR43046">
    <property type="entry name" value="GDP-MANNOSE MANNOSYL HYDROLASE"/>
    <property type="match status" value="1"/>
</dbReference>
<dbReference type="Pfam" id="PF00293">
    <property type="entry name" value="NUDIX"/>
    <property type="match status" value="1"/>
</dbReference>
<evidence type="ECO:0000256" key="3">
    <source>
        <dbReference type="ARBA" id="ARBA00022842"/>
    </source>
</evidence>
<protein>
    <submittedName>
        <fullName evidence="5">8-oxo-dGTP pyrophosphatase MutT (NUDIX family)</fullName>
    </submittedName>
</protein>
<keyword evidence="2" id="KW-0378">Hydrolase</keyword>
<reference evidence="5 6" key="1">
    <citation type="submission" date="2020-02" db="EMBL/GenBank/DDBJ databases">
        <title>Sequencing the genomes of 1000 actinobacteria strains.</title>
        <authorList>
            <person name="Klenk H.-P."/>
        </authorList>
    </citation>
    <scope>NUCLEOTIDE SEQUENCE [LARGE SCALE GENOMIC DNA]</scope>
    <source>
        <strain evidence="5 6">DSM 19609</strain>
    </source>
</reference>
<dbReference type="Gene3D" id="3.90.79.10">
    <property type="entry name" value="Nucleoside Triphosphate Pyrophosphohydrolase"/>
    <property type="match status" value="1"/>
</dbReference>
<evidence type="ECO:0000313" key="6">
    <source>
        <dbReference type="Proteomes" id="UP000749311"/>
    </source>
</evidence>
<dbReference type="CDD" id="cd18876">
    <property type="entry name" value="NUDIX_Hydrolase"/>
    <property type="match status" value="1"/>
</dbReference>
<dbReference type="InterPro" id="IPR000086">
    <property type="entry name" value="NUDIX_hydrolase_dom"/>
</dbReference>
<gene>
    <name evidence="5" type="ORF">FB473_001100</name>
</gene>
<dbReference type="SUPFAM" id="SSF55729">
    <property type="entry name" value="Acyl-CoA N-acyltransferases (Nat)"/>
    <property type="match status" value="1"/>
</dbReference>
<evidence type="ECO:0000259" key="4">
    <source>
        <dbReference type="PROSITE" id="PS51462"/>
    </source>
</evidence>
<feature type="domain" description="Nudix hydrolase" evidence="4">
    <location>
        <begin position="116"/>
        <end position="246"/>
    </location>
</feature>
<dbReference type="InterPro" id="IPR020084">
    <property type="entry name" value="NUDIX_hydrolase_CS"/>
</dbReference>
<name>A0ABX0SEL2_9ACTN</name>
<keyword evidence="3" id="KW-0460">Magnesium</keyword>
<dbReference type="Gene3D" id="3.40.630.30">
    <property type="match status" value="1"/>
</dbReference>
<dbReference type="PROSITE" id="PS00893">
    <property type="entry name" value="NUDIX_BOX"/>
    <property type="match status" value="1"/>
</dbReference>
<evidence type="ECO:0000256" key="1">
    <source>
        <dbReference type="ARBA" id="ARBA00001946"/>
    </source>
</evidence>
<dbReference type="RefSeq" id="WP_341770038.1">
    <property type="nucleotide sequence ID" value="NZ_BAAAOO010000015.1"/>
</dbReference>
<dbReference type="PANTHER" id="PTHR43046:SF12">
    <property type="entry name" value="GDP-MANNOSE MANNOSYL HYDROLASE"/>
    <property type="match status" value="1"/>
</dbReference>
<dbReference type="InterPro" id="IPR016181">
    <property type="entry name" value="Acyl_CoA_acyltransferase"/>
</dbReference>
<organism evidence="5 6">
    <name type="scientific">Brooklawnia cerclae</name>
    <dbReference type="NCBI Taxonomy" id="349934"/>
    <lineage>
        <taxon>Bacteria</taxon>
        <taxon>Bacillati</taxon>
        <taxon>Actinomycetota</taxon>
        <taxon>Actinomycetes</taxon>
        <taxon>Propionibacteriales</taxon>
        <taxon>Propionibacteriaceae</taxon>
        <taxon>Brooklawnia</taxon>
    </lineage>
</organism>
<dbReference type="PROSITE" id="PS51462">
    <property type="entry name" value="NUDIX"/>
    <property type="match status" value="1"/>
</dbReference>
<dbReference type="InterPro" id="IPR015797">
    <property type="entry name" value="NUDIX_hydrolase-like_dom_sf"/>
</dbReference>
<proteinExistence type="predicted"/>
<accession>A0ABX0SEL2</accession>
<dbReference type="EMBL" id="JAAMOZ010000001">
    <property type="protein sequence ID" value="NIH56455.1"/>
    <property type="molecule type" value="Genomic_DNA"/>
</dbReference>
<dbReference type="Proteomes" id="UP000749311">
    <property type="component" value="Unassembled WGS sequence"/>
</dbReference>
<comment type="cofactor">
    <cofactor evidence="1">
        <name>Mg(2+)</name>
        <dbReference type="ChEBI" id="CHEBI:18420"/>
    </cofactor>
</comment>
<evidence type="ECO:0000256" key="2">
    <source>
        <dbReference type="ARBA" id="ARBA00022801"/>
    </source>
</evidence>
<dbReference type="SUPFAM" id="SSF55811">
    <property type="entry name" value="Nudix"/>
    <property type="match status" value="1"/>
</dbReference>
<keyword evidence="6" id="KW-1185">Reference proteome</keyword>